<dbReference type="EMBL" id="QNQU01000003">
    <property type="protein sequence ID" value="RBQ10158.1"/>
    <property type="molecule type" value="Genomic_DNA"/>
</dbReference>
<name>A0A366L8I4_9SPHI</name>
<dbReference type="InterPro" id="IPR029039">
    <property type="entry name" value="Flavoprotein-like_sf"/>
</dbReference>
<evidence type="ECO:0000313" key="3">
    <source>
        <dbReference type="Proteomes" id="UP000252081"/>
    </source>
</evidence>
<dbReference type="RefSeq" id="WP_113947508.1">
    <property type="nucleotide sequence ID" value="NZ_QNQU01000003.1"/>
</dbReference>
<dbReference type="OrthoDB" id="9812295at2"/>
<dbReference type="AlphaFoldDB" id="A0A366L8I4"/>
<sequence length="154" mass="16636">MFSAISELLGKDFEVTIFDSIANLPHFNPDSDLENPTKSVQNLRLAMHQADGIVISTPEYAMGLPGSLKNLIDWTVSSASFAGKPVLALVASTQGEKAYQSIIDILTVLEAKISPQLIPFAKAKINNDAEITDQETLAKLKSTIRTFVAAMENG</sequence>
<dbReference type="InterPro" id="IPR005025">
    <property type="entry name" value="FMN_Rdtase-like_dom"/>
</dbReference>
<protein>
    <submittedName>
        <fullName evidence="2">Flavoprotein</fullName>
    </submittedName>
</protein>
<dbReference type="PANTHER" id="PTHR30543">
    <property type="entry name" value="CHROMATE REDUCTASE"/>
    <property type="match status" value="1"/>
</dbReference>
<dbReference type="InterPro" id="IPR050712">
    <property type="entry name" value="NAD(P)H-dep_reductase"/>
</dbReference>
<dbReference type="GO" id="GO:0010181">
    <property type="term" value="F:FMN binding"/>
    <property type="evidence" value="ECO:0007669"/>
    <property type="project" value="TreeGrafter"/>
</dbReference>
<reference evidence="2 3" key="1">
    <citation type="submission" date="2018-07" db="EMBL/GenBank/DDBJ databases">
        <title>A draft genome of a endophytic bacteria, a new species of Pedobacter.</title>
        <authorList>
            <person name="Zhang Z.D."/>
            <person name="Chen Z.J."/>
        </authorList>
    </citation>
    <scope>NUCLEOTIDE SEQUENCE [LARGE SCALE GENOMIC DNA]</scope>
    <source>
        <strain evidence="2 3">RS10</strain>
    </source>
</reference>
<gene>
    <name evidence="2" type="ORF">DRW42_03735</name>
</gene>
<dbReference type="SUPFAM" id="SSF52218">
    <property type="entry name" value="Flavoproteins"/>
    <property type="match status" value="1"/>
</dbReference>
<evidence type="ECO:0000259" key="1">
    <source>
        <dbReference type="Pfam" id="PF03358"/>
    </source>
</evidence>
<dbReference type="Gene3D" id="3.40.50.360">
    <property type="match status" value="1"/>
</dbReference>
<proteinExistence type="predicted"/>
<dbReference type="GO" id="GO:0016491">
    <property type="term" value="F:oxidoreductase activity"/>
    <property type="evidence" value="ECO:0007669"/>
    <property type="project" value="InterPro"/>
</dbReference>
<dbReference type="Proteomes" id="UP000252081">
    <property type="component" value="Unassembled WGS sequence"/>
</dbReference>
<comment type="caution">
    <text evidence="2">The sequence shown here is derived from an EMBL/GenBank/DDBJ whole genome shotgun (WGS) entry which is preliminary data.</text>
</comment>
<keyword evidence="3" id="KW-1185">Reference proteome</keyword>
<accession>A0A366L8I4</accession>
<feature type="domain" description="NADPH-dependent FMN reductase-like" evidence="1">
    <location>
        <begin position="6"/>
        <end position="116"/>
    </location>
</feature>
<dbReference type="PANTHER" id="PTHR30543:SF21">
    <property type="entry name" value="NAD(P)H-DEPENDENT FMN REDUCTASE LOT6"/>
    <property type="match status" value="1"/>
</dbReference>
<dbReference type="Pfam" id="PF03358">
    <property type="entry name" value="FMN_red"/>
    <property type="match status" value="1"/>
</dbReference>
<dbReference type="GO" id="GO:0005829">
    <property type="term" value="C:cytosol"/>
    <property type="evidence" value="ECO:0007669"/>
    <property type="project" value="TreeGrafter"/>
</dbReference>
<evidence type="ECO:0000313" key="2">
    <source>
        <dbReference type="EMBL" id="RBQ10158.1"/>
    </source>
</evidence>
<organism evidence="2 3">
    <name type="scientific">Pedobacter miscanthi</name>
    <dbReference type="NCBI Taxonomy" id="2259170"/>
    <lineage>
        <taxon>Bacteria</taxon>
        <taxon>Pseudomonadati</taxon>
        <taxon>Bacteroidota</taxon>
        <taxon>Sphingobacteriia</taxon>
        <taxon>Sphingobacteriales</taxon>
        <taxon>Sphingobacteriaceae</taxon>
        <taxon>Pedobacter</taxon>
    </lineage>
</organism>